<dbReference type="Gene3D" id="3.10.450.150">
    <property type="entry name" value="enterococcus faecalis protein"/>
    <property type="match status" value="1"/>
</dbReference>
<dbReference type="Pfam" id="PF06124">
    <property type="entry name" value="DUF960"/>
    <property type="match status" value="1"/>
</dbReference>
<dbReference type="RefSeq" id="WP_245250594.1">
    <property type="nucleotide sequence ID" value="NZ_JAGGKC010000014.1"/>
</dbReference>
<gene>
    <name evidence="1" type="ORF">J2Z34_001846</name>
</gene>
<proteinExistence type="predicted"/>
<name>A0ABS4G493_9CLOT</name>
<keyword evidence="2" id="KW-1185">Reference proteome</keyword>
<evidence type="ECO:0000313" key="1">
    <source>
        <dbReference type="EMBL" id="MBP1919357.1"/>
    </source>
</evidence>
<accession>A0ABS4G493</accession>
<sequence length="101" mass="11904">MSEKSLFSGGRYATRGVMSGLCPGLQFYLWNLIDRMEIEKDYLQVFVLESFGRDWLKVIHRQEVPHYEKEHLIKVDGENKDGKIFVIDSVDYSTMLYAEEY</sequence>
<dbReference type="InterPro" id="IPR009303">
    <property type="entry name" value="DUF960"/>
</dbReference>
<evidence type="ECO:0000313" key="2">
    <source>
        <dbReference type="Proteomes" id="UP001519271"/>
    </source>
</evidence>
<reference evidence="1 2" key="1">
    <citation type="submission" date="2021-03" db="EMBL/GenBank/DDBJ databases">
        <title>Genomic Encyclopedia of Type Strains, Phase IV (KMG-IV): sequencing the most valuable type-strain genomes for metagenomic binning, comparative biology and taxonomic classification.</title>
        <authorList>
            <person name="Goeker M."/>
        </authorList>
    </citation>
    <scope>NUCLEOTIDE SEQUENCE [LARGE SCALE GENOMIC DNA]</scope>
    <source>
        <strain evidence="1 2">DSM 6139</strain>
    </source>
</reference>
<comment type="caution">
    <text evidence="1">The sequence shown here is derived from an EMBL/GenBank/DDBJ whole genome shotgun (WGS) entry which is preliminary data.</text>
</comment>
<protein>
    <submittedName>
        <fullName evidence="1">Uncharacterized protein</fullName>
    </submittedName>
</protein>
<dbReference type="EMBL" id="JAGGKC010000014">
    <property type="protein sequence ID" value="MBP1919357.1"/>
    <property type="molecule type" value="Genomic_DNA"/>
</dbReference>
<organism evidence="1 2">
    <name type="scientific">Youngiibacter multivorans</name>
    <dbReference type="NCBI Taxonomy" id="937251"/>
    <lineage>
        <taxon>Bacteria</taxon>
        <taxon>Bacillati</taxon>
        <taxon>Bacillota</taxon>
        <taxon>Clostridia</taxon>
        <taxon>Eubacteriales</taxon>
        <taxon>Clostridiaceae</taxon>
        <taxon>Youngiibacter</taxon>
    </lineage>
</organism>
<dbReference type="Proteomes" id="UP001519271">
    <property type="component" value="Unassembled WGS sequence"/>
</dbReference>